<dbReference type="Proteomes" id="UP000176665">
    <property type="component" value="Unassembled WGS sequence"/>
</dbReference>
<evidence type="ECO:0000313" key="2">
    <source>
        <dbReference type="Proteomes" id="UP000176665"/>
    </source>
</evidence>
<evidence type="ECO:0000313" key="1">
    <source>
        <dbReference type="EMBL" id="OGG02075.1"/>
    </source>
</evidence>
<proteinExistence type="predicted"/>
<reference evidence="1 2" key="1">
    <citation type="journal article" date="2016" name="Nat. Commun.">
        <title>Thousands of microbial genomes shed light on interconnected biogeochemical processes in an aquifer system.</title>
        <authorList>
            <person name="Anantharaman K."/>
            <person name="Brown C.T."/>
            <person name="Hug L.A."/>
            <person name="Sharon I."/>
            <person name="Castelle C.J."/>
            <person name="Probst A.J."/>
            <person name="Thomas B.C."/>
            <person name="Singh A."/>
            <person name="Wilkins M.J."/>
            <person name="Karaoz U."/>
            <person name="Brodie E.L."/>
            <person name="Williams K.H."/>
            <person name="Hubbard S.S."/>
            <person name="Banfield J.F."/>
        </authorList>
    </citation>
    <scope>NUCLEOTIDE SEQUENCE [LARGE SCALE GENOMIC DNA]</scope>
</reference>
<sequence>MKKFILIILLVLTIDVSRDLNSRRFNEEILSQKHQENITTKLEMLKSLSAYDYSQAQQNSGRLFIRDKIILE</sequence>
<protein>
    <submittedName>
        <fullName evidence="1">Uncharacterized protein</fullName>
    </submittedName>
</protein>
<gene>
    <name evidence="1" type="ORF">A2W14_04110</name>
</gene>
<comment type="caution">
    <text evidence="1">The sequence shown here is derived from an EMBL/GenBank/DDBJ whole genome shotgun (WGS) entry which is preliminary data.</text>
</comment>
<accession>A0A1F5YPN8</accession>
<dbReference type="EMBL" id="MFJA01000077">
    <property type="protein sequence ID" value="OGG02075.1"/>
    <property type="molecule type" value="Genomic_DNA"/>
</dbReference>
<name>A0A1F5YPN8_9BACT</name>
<dbReference type="STRING" id="1798371.A2W14_04110"/>
<dbReference type="AlphaFoldDB" id="A0A1F5YPN8"/>
<organism evidence="1 2">
    <name type="scientific">Candidatus Gottesmanbacteria bacterium RBG_16_37_8</name>
    <dbReference type="NCBI Taxonomy" id="1798371"/>
    <lineage>
        <taxon>Bacteria</taxon>
        <taxon>Candidatus Gottesmaniibacteriota</taxon>
    </lineage>
</organism>